<dbReference type="InterPro" id="IPR014743">
    <property type="entry name" value="Cl-channel_core"/>
</dbReference>
<keyword evidence="8" id="KW-0868">Chloride</keyword>
<evidence type="ECO:0000256" key="2">
    <source>
        <dbReference type="ARBA" id="ARBA00022448"/>
    </source>
</evidence>
<evidence type="ECO:0000256" key="7">
    <source>
        <dbReference type="ARBA" id="ARBA00023173"/>
    </source>
</evidence>
<reference evidence="11" key="1">
    <citation type="submission" date="2019-06" db="EMBL/GenBank/DDBJ databases">
        <authorList>
            <person name="Murdoch R.W."/>
            <person name="Fathepure B."/>
        </authorList>
    </citation>
    <scope>NUCLEOTIDE SEQUENCE</scope>
</reference>
<feature type="transmembrane region" description="Helical" evidence="10">
    <location>
        <begin position="164"/>
        <end position="188"/>
    </location>
</feature>
<keyword evidence="2" id="KW-0813">Transport</keyword>
<dbReference type="EMBL" id="MN079103">
    <property type="protein sequence ID" value="QEA05495.1"/>
    <property type="molecule type" value="Genomic_DNA"/>
</dbReference>
<dbReference type="GO" id="GO:0005254">
    <property type="term" value="F:chloride channel activity"/>
    <property type="evidence" value="ECO:0007669"/>
    <property type="project" value="UniProtKB-KW"/>
</dbReference>
<keyword evidence="5" id="KW-0406">Ion transport</keyword>
<keyword evidence="6 10" id="KW-0472">Membrane</keyword>
<dbReference type="PANTHER" id="PTHR43427:SF6">
    <property type="entry name" value="CHLORIDE CHANNEL PROTEIN CLC-E"/>
    <property type="match status" value="1"/>
</dbReference>
<dbReference type="CDD" id="cd01034">
    <property type="entry name" value="EriC_like"/>
    <property type="match status" value="1"/>
</dbReference>
<comment type="subcellular location">
    <subcellularLocation>
        <location evidence="1">Membrane</location>
        <topology evidence="1">Multi-pass membrane protein</topology>
    </subcellularLocation>
</comment>
<feature type="transmembrane region" description="Helical" evidence="10">
    <location>
        <begin position="358"/>
        <end position="382"/>
    </location>
</feature>
<dbReference type="Gene3D" id="1.10.3080.10">
    <property type="entry name" value="Clc chloride channel"/>
    <property type="match status" value="1"/>
</dbReference>
<evidence type="ECO:0000256" key="9">
    <source>
        <dbReference type="ARBA" id="ARBA00023303"/>
    </source>
</evidence>
<accession>A0A5B8RF83</accession>
<feature type="transmembrane region" description="Helical" evidence="10">
    <location>
        <begin position="274"/>
        <end position="296"/>
    </location>
</feature>
<keyword evidence="7" id="KW-0869">Chloride channel</keyword>
<evidence type="ECO:0000256" key="1">
    <source>
        <dbReference type="ARBA" id="ARBA00004141"/>
    </source>
</evidence>
<gene>
    <name evidence="11" type="primary">clcA_1</name>
    <name evidence="11" type="ORF">KBTEX_01818</name>
</gene>
<keyword evidence="3 10" id="KW-0812">Transmembrane</keyword>
<evidence type="ECO:0000313" key="11">
    <source>
        <dbReference type="EMBL" id="QEA05495.1"/>
    </source>
</evidence>
<dbReference type="InterPro" id="IPR050368">
    <property type="entry name" value="ClC-type_chloride_channel"/>
</dbReference>
<evidence type="ECO:0000256" key="6">
    <source>
        <dbReference type="ARBA" id="ARBA00023136"/>
    </source>
</evidence>
<feature type="transmembrane region" description="Helical" evidence="10">
    <location>
        <begin position="200"/>
        <end position="223"/>
    </location>
</feature>
<organism evidence="11">
    <name type="scientific">uncultured organism</name>
    <dbReference type="NCBI Taxonomy" id="155900"/>
    <lineage>
        <taxon>unclassified sequences</taxon>
        <taxon>environmental samples</taxon>
    </lineage>
</organism>
<feature type="transmembrane region" description="Helical" evidence="10">
    <location>
        <begin position="402"/>
        <end position="422"/>
    </location>
</feature>
<dbReference type="Pfam" id="PF00654">
    <property type="entry name" value="Voltage_CLC"/>
    <property type="match status" value="1"/>
</dbReference>
<dbReference type="PRINTS" id="PR00762">
    <property type="entry name" value="CLCHANNEL"/>
</dbReference>
<protein>
    <submittedName>
        <fullName evidence="11">H(+)/Cl(-) exchange transporter ClcA</fullName>
    </submittedName>
</protein>
<name>A0A5B8RF83_9ZZZZ</name>
<dbReference type="AlphaFoldDB" id="A0A5B8RF83"/>
<keyword evidence="9" id="KW-0407">Ion channel</keyword>
<evidence type="ECO:0000256" key="3">
    <source>
        <dbReference type="ARBA" id="ARBA00022692"/>
    </source>
</evidence>
<dbReference type="SUPFAM" id="SSF81340">
    <property type="entry name" value="Clc chloride channel"/>
    <property type="match status" value="1"/>
</dbReference>
<dbReference type="PANTHER" id="PTHR43427">
    <property type="entry name" value="CHLORIDE CHANNEL PROTEIN CLC-E"/>
    <property type="match status" value="1"/>
</dbReference>
<proteinExistence type="predicted"/>
<evidence type="ECO:0000256" key="8">
    <source>
        <dbReference type="ARBA" id="ARBA00023214"/>
    </source>
</evidence>
<dbReference type="InterPro" id="IPR001807">
    <property type="entry name" value="ClC"/>
</dbReference>
<feature type="transmembrane region" description="Helical" evidence="10">
    <location>
        <begin position="109"/>
        <end position="132"/>
    </location>
</feature>
<dbReference type="GO" id="GO:0034707">
    <property type="term" value="C:chloride channel complex"/>
    <property type="evidence" value="ECO:0007669"/>
    <property type="project" value="UniProtKB-KW"/>
</dbReference>
<sequence length="441" mass="46007">MNELLLGLRRSKRNLLSPLLWRVRIVFWLASIVVGLAGVAFAMGADYAQGIHNRLMDLSPWATLIITPLGIGALVWFTERFIPAASGSGIPQVIVALQGRTGDPVRQRVLSPVVGVAKIVVTMFGLMLGASIGREGPTIHVGAAVMHLAGRIGRFPSHYLEKGLILAGGAAGLSAAFNTPLAGVVFAIEELHRDYEEGTSGLVLLSVILAGLTSLVVIGDYAYFGHISTTMPQDWSWVAVPVCGLVGGLAGGLFSWTLQVGVRGLGPIRRGWPLLFGLGCGLVIALIGIAAGGRTFGTGYEQAKHLLDAGSMAEPGAMLSTPLLAIGKWLATVVSYLSGIPGGLFSPSLSAGAELGAALTGVLPYAPAGVVILLGMTAYFSGVVQTPITTFVIVLEMTDNNAMLVPLMATSVIAFGVSRAICPYPVYHALAKTFIGRRDDA</sequence>
<evidence type="ECO:0000256" key="10">
    <source>
        <dbReference type="SAM" id="Phobius"/>
    </source>
</evidence>
<evidence type="ECO:0000256" key="5">
    <source>
        <dbReference type="ARBA" id="ARBA00023065"/>
    </source>
</evidence>
<feature type="transmembrane region" description="Helical" evidence="10">
    <location>
        <begin position="21"/>
        <end position="43"/>
    </location>
</feature>
<feature type="transmembrane region" description="Helical" evidence="10">
    <location>
        <begin position="58"/>
        <end position="77"/>
    </location>
</feature>
<evidence type="ECO:0000256" key="4">
    <source>
        <dbReference type="ARBA" id="ARBA00022989"/>
    </source>
</evidence>
<keyword evidence="4 10" id="KW-1133">Transmembrane helix</keyword>
<feature type="transmembrane region" description="Helical" evidence="10">
    <location>
        <begin position="235"/>
        <end position="262"/>
    </location>
</feature>